<accession>A0A1D3TQG4</accession>
<dbReference type="SMART" id="SM00448">
    <property type="entry name" value="REC"/>
    <property type="match status" value="1"/>
</dbReference>
<dbReference type="PANTHER" id="PTHR43280">
    <property type="entry name" value="ARAC-FAMILY TRANSCRIPTIONAL REGULATOR"/>
    <property type="match status" value="1"/>
</dbReference>
<name>A0A1D3TQG4_9FIRM</name>
<evidence type="ECO:0000256" key="5">
    <source>
        <dbReference type="ARBA" id="ARBA00024867"/>
    </source>
</evidence>
<evidence type="ECO:0000259" key="8">
    <source>
        <dbReference type="PROSITE" id="PS50110"/>
    </source>
</evidence>
<dbReference type="SUPFAM" id="SSF52172">
    <property type="entry name" value="CheY-like"/>
    <property type="match status" value="1"/>
</dbReference>
<evidence type="ECO:0000256" key="3">
    <source>
        <dbReference type="ARBA" id="ARBA00023125"/>
    </source>
</evidence>
<dbReference type="Gene3D" id="3.40.50.2300">
    <property type="match status" value="1"/>
</dbReference>
<keyword evidence="10" id="KW-1185">Reference proteome</keyword>
<dbReference type="InterPro" id="IPR041522">
    <property type="entry name" value="CdaR_GGDEF"/>
</dbReference>
<feature type="modified residue" description="4-aspartylphosphate" evidence="6">
    <location>
        <position position="55"/>
    </location>
</feature>
<dbReference type="GO" id="GO:0043565">
    <property type="term" value="F:sequence-specific DNA binding"/>
    <property type="evidence" value="ECO:0007669"/>
    <property type="project" value="InterPro"/>
</dbReference>
<evidence type="ECO:0000259" key="7">
    <source>
        <dbReference type="PROSITE" id="PS01124"/>
    </source>
</evidence>
<dbReference type="STRING" id="1619234.SAMN05421730_1002203"/>
<dbReference type="Pfam" id="PF17853">
    <property type="entry name" value="GGDEF_2"/>
    <property type="match status" value="1"/>
</dbReference>
<dbReference type="CDD" id="cd17536">
    <property type="entry name" value="REC_YesN-like"/>
    <property type="match status" value="1"/>
</dbReference>
<proteinExistence type="predicted"/>
<feature type="domain" description="HTH araC/xylS-type" evidence="7">
    <location>
        <begin position="431"/>
        <end position="529"/>
    </location>
</feature>
<dbReference type="RefSeq" id="WP_091230447.1">
    <property type="nucleotide sequence ID" value="NZ_FMKA01000002.1"/>
</dbReference>
<dbReference type="Pfam" id="PF00072">
    <property type="entry name" value="Response_reg"/>
    <property type="match status" value="1"/>
</dbReference>
<dbReference type="PROSITE" id="PS00041">
    <property type="entry name" value="HTH_ARAC_FAMILY_1"/>
    <property type="match status" value="1"/>
</dbReference>
<feature type="domain" description="Response regulatory" evidence="8">
    <location>
        <begin position="3"/>
        <end position="120"/>
    </location>
</feature>
<organism evidence="9 10">
    <name type="scientific">Anaerobium acetethylicum</name>
    <dbReference type="NCBI Taxonomy" id="1619234"/>
    <lineage>
        <taxon>Bacteria</taxon>
        <taxon>Bacillati</taxon>
        <taxon>Bacillota</taxon>
        <taxon>Clostridia</taxon>
        <taxon>Lachnospirales</taxon>
        <taxon>Lachnospiraceae</taxon>
        <taxon>Anaerobium</taxon>
    </lineage>
</organism>
<dbReference type="InterPro" id="IPR009057">
    <property type="entry name" value="Homeodomain-like_sf"/>
</dbReference>
<keyword evidence="6" id="KW-0597">Phosphoprotein</keyword>
<dbReference type="Pfam" id="PF12833">
    <property type="entry name" value="HTH_18"/>
    <property type="match status" value="1"/>
</dbReference>
<dbReference type="SMART" id="SM00342">
    <property type="entry name" value="HTH_ARAC"/>
    <property type="match status" value="1"/>
</dbReference>
<protein>
    <recommendedName>
        <fullName evidence="1">Stage 0 sporulation protein A homolog</fullName>
    </recommendedName>
</protein>
<keyword evidence="2" id="KW-0805">Transcription regulation</keyword>
<dbReference type="GO" id="GO:0003700">
    <property type="term" value="F:DNA-binding transcription factor activity"/>
    <property type="evidence" value="ECO:0007669"/>
    <property type="project" value="InterPro"/>
</dbReference>
<keyword evidence="3" id="KW-0238">DNA-binding</keyword>
<dbReference type="InterPro" id="IPR020449">
    <property type="entry name" value="Tscrpt_reg_AraC-type_HTH"/>
</dbReference>
<dbReference type="SUPFAM" id="SSF46689">
    <property type="entry name" value="Homeodomain-like"/>
    <property type="match status" value="2"/>
</dbReference>
<dbReference type="AlphaFoldDB" id="A0A1D3TQG4"/>
<evidence type="ECO:0000256" key="4">
    <source>
        <dbReference type="ARBA" id="ARBA00023163"/>
    </source>
</evidence>
<dbReference type="PANTHER" id="PTHR43280:SF2">
    <property type="entry name" value="HTH-TYPE TRANSCRIPTIONAL REGULATOR EXSA"/>
    <property type="match status" value="1"/>
</dbReference>
<dbReference type="PROSITE" id="PS01124">
    <property type="entry name" value="HTH_ARAC_FAMILY_2"/>
    <property type="match status" value="1"/>
</dbReference>
<sequence length="531" mass="61132">MYKIMLADDEGIVIESLKRIIEKNFGESCEIRAAKTGRAVIELAEEFRPDIAFMDIQMPGINGIEAMKEIKKFNNSTIFIVMSAYDKFVYAKEAINLGVMEYLTKPANQGRIVETIEKAMKIVDGEKEKRRRDLRTKEKLETVIPIIESGLIYTILCRDDYTDEAENFKELLSIESDYGFVLVVQYGDINERGDLGNPVGASVKAQSFYLEFREIVKEFFPAIIGPAMVNQIVIFIPWDQSKMEYNERIQTIEKSRNLVRKLMRRIELNFRIGIGSVKPLDELVVSYKEAARVMRLNRGKVVHISDTVSEAGQARDFLAELEDILVQYIRRGDLGRVKGEADACFDLMEEQAEKYGTDIRTKVLSFLLRIENELFHGIRRDCDFIGGNDVLETVMGYQDTSKLRTWFLEKVTEICRNVLTSREEKSDGIISTAKSYILENYHKDISLDEVSKEADISPYYFSKLFKEEAGENFIEYLTKIRIDKAKQLLNNKELSIKEICVAVGYGDPNYFSRIFKKYSGRTPTEYREGIL</sequence>
<evidence type="ECO:0000256" key="6">
    <source>
        <dbReference type="PROSITE-ProRule" id="PRU00169"/>
    </source>
</evidence>
<dbReference type="PROSITE" id="PS50110">
    <property type="entry name" value="RESPONSE_REGULATORY"/>
    <property type="match status" value="1"/>
</dbReference>
<dbReference type="InterPro" id="IPR001789">
    <property type="entry name" value="Sig_transdc_resp-reg_receiver"/>
</dbReference>
<comment type="function">
    <text evidence="5">May play the central regulatory role in sporulation. It may be an element of the effector pathway responsible for the activation of sporulation genes in response to nutritional stress. Spo0A may act in concert with spo0H (a sigma factor) to control the expression of some genes that are critical to the sporulation process.</text>
</comment>
<dbReference type="InterPro" id="IPR018060">
    <property type="entry name" value="HTH_AraC"/>
</dbReference>
<gene>
    <name evidence="9" type="ORF">SAMN05421730_1002203</name>
</gene>
<dbReference type="InterPro" id="IPR018062">
    <property type="entry name" value="HTH_AraC-typ_CS"/>
</dbReference>
<evidence type="ECO:0000313" key="9">
    <source>
        <dbReference type="EMBL" id="SCP95789.1"/>
    </source>
</evidence>
<dbReference type="PRINTS" id="PR00032">
    <property type="entry name" value="HTHARAC"/>
</dbReference>
<dbReference type="GO" id="GO:0000160">
    <property type="term" value="P:phosphorelay signal transduction system"/>
    <property type="evidence" value="ECO:0007669"/>
    <property type="project" value="InterPro"/>
</dbReference>
<dbReference type="OrthoDB" id="9794370at2"/>
<dbReference type="Gene3D" id="1.10.10.60">
    <property type="entry name" value="Homeodomain-like"/>
    <property type="match status" value="2"/>
</dbReference>
<dbReference type="InterPro" id="IPR011006">
    <property type="entry name" value="CheY-like_superfamily"/>
</dbReference>
<evidence type="ECO:0000256" key="1">
    <source>
        <dbReference type="ARBA" id="ARBA00018672"/>
    </source>
</evidence>
<reference evidence="9 10" key="1">
    <citation type="submission" date="2016-09" db="EMBL/GenBank/DDBJ databases">
        <authorList>
            <person name="Capua I."/>
            <person name="De Benedictis P."/>
            <person name="Joannis T."/>
            <person name="Lombin L.H."/>
            <person name="Cattoli G."/>
        </authorList>
    </citation>
    <scope>NUCLEOTIDE SEQUENCE [LARGE SCALE GENOMIC DNA]</scope>
    <source>
        <strain evidence="9 10">GluBS11</strain>
    </source>
</reference>
<dbReference type="EMBL" id="FMKA01000002">
    <property type="protein sequence ID" value="SCP95789.1"/>
    <property type="molecule type" value="Genomic_DNA"/>
</dbReference>
<evidence type="ECO:0000256" key="2">
    <source>
        <dbReference type="ARBA" id="ARBA00023015"/>
    </source>
</evidence>
<dbReference type="Proteomes" id="UP000199315">
    <property type="component" value="Unassembled WGS sequence"/>
</dbReference>
<keyword evidence="4" id="KW-0804">Transcription</keyword>
<evidence type="ECO:0000313" key="10">
    <source>
        <dbReference type="Proteomes" id="UP000199315"/>
    </source>
</evidence>